<evidence type="ECO:0000256" key="1">
    <source>
        <dbReference type="ARBA" id="ARBA00004651"/>
    </source>
</evidence>
<keyword evidence="3" id="KW-1003">Cell membrane</keyword>
<feature type="transmembrane region" description="Helical" evidence="8">
    <location>
        <begin position="199"/>
        <end position="218"/>
    </location>
</feature>
<dbReference type="Gene3D" id="1.20.1250.20">
    <property type="entry name" value="MFS general substrate transporter like domains"/>
    <property type="match status" value="1"/>
</dbReference>
<dbReference type="InterPro" id="IPR005828">
    <property type="entry name" value="MFS_sugar_transport-like"/>
</dbReference>
<organism evidence="10 11">
    <name type="scientific">Nasonia vitripennis</name>
    <name type="common">Parasitic wasp</name>
    <dbReference type="NCBI Taxonomy" id="7425"/>
    <lineage>
        <taxon>Eukaryota</taxon>
        <taxon>Metazoa</taxon>
        <taxon>Ecdysozoa</taxon>
        <taxon>Arthropoda</taxon>
        <taxon>Hexapoda</taxon>
        <taxon>Insecta</taxon>
        <taxon>Pterygota</taxon>
        <taxon>Neoptera</taxon>
        <taxon>Endopterygota</taxon>
        <taxon>Hymenoptera</taxon>
        <taxon>Apocrita</taxon>
        <taxon>Proctotrupomorpha</taxon>
        <taxon>Chalcidoidea</taxon>
        <taxon>Pteromalidae</taxon>
        <taxon>Pteromalinae</taxon>
        <taxon>Nasonia</taxon>
    </lineage>
</organism>
<evidence type="ECO:0000256" key="6">
    <source>
        <dbReference type="ARBA" id="ARBA00022989"/>
    </source>
</evidence>
<evidence type="ECO:0000313" key="10">
    <source>
        <dbReference type="EnsemblMetazoa" id="XP_031777784"/>
    </source>
</evidence>
<dbReference type="InterPro" id="IPR050549">
    <property type="entry name" value="MFS_Trehalose_Transporter"/>
</dbReference>
<dbReference type="GO" id="GO:0005886">
    <property type="term" value="C:plasma membrane"/>
    <property type="evidence" value="ECO:0007669"/>
    <property type="project" value="UniProtKB-SubCell"/>
</dbReference>
<keyword evidence="7 8" id="KW-0472">Membrane</keyword>
<feature type="transmembrane region" description="Helical" evidence="8">
    <location>
        <begin position="415"/>
        <end position="440"/>
    </location>
</feature>
<feature type="transmembrane region" description="Helical" evidence="8">
    <location>
        <begin position="446"/>
        <end position="465"/>
    </location>
</feature>
<keyword evidence="6 8" id="KW-1133">Transmembrane helix</keyword>
<dbReference type="PROSITE" id="PS50850">
    <property type="entry name" value="MFS"/>
    <property type="match status" value="1"/>
</dbReference>
<dbReference type="GO" id="GO:0022857">
    <property type="term" value="F:transmembrane transporter activity"/>
    <property type="evidence" value="ECO:0007669"/>
    <property type="project" value="InterPro"/>
</dbReference>
<sequence>MQAVSVADEPRVSVTTAEKAMQAVEFGKPAGTAKKVFWSQHVASVTLSLVMFLVGLANGWSSPYLAQLSLQDEVDGIPRATDKQLSWVATLMNFGRIFGAMAGAVAQDTVGRKMSLCFAGFPLMCGWTCIAVAVSVEWLYAARILCGFAMGMIWTTLSLYLSEIADPEIRGSLVLWNITTQSIGVFLGNLMGPYISMKVYAYISLVPNVLFLLLFPLIPDSPYRLIMIGNLDKAEKSLRWFRRRQDVKQELLELQDYVSTSKVSLVERLKEFKEARYRRSFLMMFLINIFSYFGAFNVINNYMEIIVTKSQVSITPSIIVTVTGGFSILSGLLSTFLVDSLGRRFLLIGSSLGMALSLTALGLHFQLLDLGYDPVYLTWLPCIILLVYTVSYSAGCGCIPSALVGELFSPRLKTIASLSFSGTSAVFSTMSTGSFVPFLNLVGPSYLFWFYSVGIYVSVIYYWYFVPETMGKSLQAIQTESKK</sequence>
<evidence type="ECO:0000256" key="3">
    <source>
        <dbReference type="ARBA" id="ARBA00022475"/>
    </source>
</evidence>
<evidence type="ECO:0000313" key="11">
    <source>
        <dbReference type="Proteomes" id="UP000002358"/>
    </source>
</evidence>
<feature type="transmembrane region" description="Helical" evidence="8">
    <location>
        <begin position="280"/>
        <end position="298"/>
    </location>
</feature>
<dbReference type="SMR" id="A0A7M7PZW9"/>
<evidence type="ECO:0000259" key="9">
    <source>
        <dbReference type="PROSITE" id="PS50850"/>
    </source>
</evidence>
<dbReference type="InterPro" id="IPR020846">
    <property type="entry name" value="MFS_dom"/>
</dbReference>
<feature type="transmembrane region" description="Helical" evidence="8">
    <location>
        <begin position="116"/>
        <end position="134"/>
    </location>
</feature>
<feature type="domain" description="Major facilitator superfamily (MFS) profile" evidence="9">
    <location>
        <begin position="43"/>
        <end position="470"/>
    </location>
</feature>
<comment type="subcellular location">
    <subcellularLocation>
        <location evidence="1">Cell membrane</location>
        <topology evidence="1">Multi-pass membrane protein</topology>
    </subcellularLocation>
</comment>
<feature type="transmembrane region" description="Helical" evidence="8">
    <location>
        <begin position="140"/>
        <end position="161"/>
    </location>
</feature>
<protein>
    <recommendedName>
        <fullName evidence="9">Major facilitator superfamily (MFS) profile domain-containing protein</fullName>
    </recommendedName>
</protein>
<dbReference type="RefSeq" id="XP_031777784.1">
    <property type="nucleotide sequence ID" value="XM_031921924.2"/>
</dbReference>
<dbReference type="PROSITE" id="PS00217">
    <property type="entry name" value="SUGAR_TRANSPORT_2"/>
    <property type="match status" value="1"/>
</dbReference>
<dbReference type="GeneID" id="100679815"/>
<dbReference type="InterPro" id="IPR036259">
    <property type="entry name" value="MFS_trans_sf"/>
</dbReference>
<feature type="transmembrane region" description="Helical" evidence="8">
    <location>
        <begin position="377"/>
        <end position="403"/>
    </location>
</feature>
<dbReference type="FunFam" id="1.20.1250.20:FF:000218">
    <property type="entry name" value="facilitated trehalose transporter Tret1"/>
    <property type="match status" value="1"/>
</dbReference>
<dbReference type="Pfam" id="PF00083">
    <property type="entry name" value="Sugar_tr"/>
    <property type="match status" value="1"/>
</dbReference>
<keyword evidence="2" id="KW-0813">Transport</keyword>
<name>A0A7M7PZW9_NASVI</name>
<proteinExistence type="predicted"/>
<reference evidence="10" key="1">
    <citation type="submission" date="2021-01" db="UniProtKB">
        <authorList>
            <consortium name="EnsemblMetazoa"/>
        </authorList>
    </citation>
    <scope>IDENTIFICATION</scope>
</reference>
<evidence type="ECO:0000256" key="8">
    <source>
        <dbReference type="SAM" id="Phobius"/>
    </source>
</evidence>
<dbReference type="InterPro" id="IPR005829">
    <property type="entry name" value="Sugar_transporter_CS"/>
</dbReference>
<keyword evidence="11" id="KW-1185">Reference proteome</keyword>
<dbReference type="EnsemblMetazoa" id="XM_031921924">
    <property type="protein sequence ID" value="XP_031777784"/>
    <property type="gene ID" value="LOC100679815"/>
</dbReference>
<accession>A0A7M7PZW9</accession>
<evidence type="ECO:0000256" key="5">
    <source>
        <dbReference type="ARBA" id="ARBA00022692"/>
    </source>
</evidence>
<keyword evidence="4" id="KW-0762">Sugar transport</keyword>
<dbReference type="KEGG" id="nvi:100679815"/>
<feature type="transmembrane region" description="Helical" evidence="8">
    <location>
        <begin position="173"/>
        <end position="193"/>
    </location>
</feature>
<feature type="transmembrane region" description="Helical" evidence="8">
    <location>
        <begin position="318"/>
        <end position="338"/>
    </location>
</feature>
<evidence type="ECO:0000256" key="2">
    <source>
        <dbReference type="ARBA" id="ARBA00022448"/>
    </source>
</evidence>
<feature type="transmembrane region" description="Helical" evidence="8">
    <location>
        <begin position="85"/>
        <end position="104"/>
    </location>
</feature>
<dbReference type="PANTHER" id="PTHR48021:SF1">
    <property type="entry name" value="GH07001P-RELATED"/>
    <property type="match status" value="1"/>
</dbReference>
<dbReference type="OrthoDB" id="8120565at2759"/>
<dbReference type="InParanoid" id="A0A7M7PZW9"/>
<feature type="transmembrane region" description="Helical" evidence="8">
    <location>
        <begin position="345"/>
        <end position="365"/>
    </location>
</feature>
<dbReference type="PANTHER" id="PTHR48021">
    <property type="match status" value="1"/>
</dbReference>
<feature type="transmembrane region" description="Helical" evidence="8">
    <location>
        <begin position="42"/>
        <end position="65"/>
    </location>
</feature>
<dbReference type="AlphaFoldDB" id="A0A7M7PZW9"/>
<dbReference type="SUPFAM" id="SSF103473">
    <property type="entry name" value="MFS general substrate transporter"/>
    <property type="match status" value="1"/>
</dbReference>
<keyword evidence="5 8" id="KW-0812">Transmembrane</keyword>
<evidence type="ECO:0000256" key="4">
    <source>
        <dbReference type="ARBA" id="ARBA00022597"/>
    </source>
</evidence>
<dbReference type="Proteomes" id="UP000002358">
    <property type="component" value="Chromosome 1"/>
</dbReference>
<evidence type="ECO:0000256" key="7">
    <source>
        <dbReference type="ARBA" id="ARBA00023136"/>
    </source>
</evidence>